<evidence type="ECO:0000256" key="5">
    <source>
        <dbReference type="ARBA" id="ARBA00022989"/>
    </source>
</evidence>
<comment type="caution">
    <text evidence="8">The sequence shown here is derived from an EMBL/GenBank/DDBJ whole genome shotgun (WGS) entry which is preliminary data.</text>
</comment>
<dbReference type="EMBL" id="JBHZOL010000021">
    <property type="protein sequence ID" value="MFE4105338.1"/>
    <property type="molecule type" value="Genomic_DNA"/>
</dbReference>
<feature type="transmembrane region" description="Helical" evidence="7">
    <location>
        <begin position="157"/>
        <end position="187"/>
    </location>
</feature>
<feature type="transmembrane region" description="Helical" evidence="7">
    <location>
        <begin position="296"/>
        <end position="319"/>
    </location>
</feature>
<feature type="transmembrane region" description="Helical" evidence="7">
    <location>
        <begin position="331"/>
        <end position="353"/>
    </location>
</feature>
<comment type="similarity">
    <text evidence="2">Belongs to the chromate ion transporter (CHR) (TC 2.A.51) family.</text>
</comment>
<dbReference type="InterPro" id="IPR014047">
    <property type="entry name" value="Chr_Tranpt_l_chain"/>
</dbReference>
<evidence type="ECO:0000256" key="2">
    <source>
        <dbReference type="ARBA" id="ARBA00005262"/>
    </source>
</evidence>
<evidence type="ECO:0000256" key="3">
    <source>
        <dbReference type="ARBA" id="ARBA00022475"/>
    </source>
</evidence>
<evidence type="ECO:0000313" key="8">
    <source>
        <dbReference type="EMBL" id="MFE4105338.1"/>
    </source>
</evidence>
<dbReference type="RefSeq" id="WP_377961695.1">
    <property type="nucleotide sequence ID" value="NZ_JBHZOL010000021.1"/>
</dbReference>
<feature type="transmembrane region" description="Helical" evidence="7">
    <location>
        <begin position="125"/>
        <end position="145"/>
    </location>
</feature>
<dbReference type="Proteomes" id="UP001600165">
    <property type="component" value="Unassembled WGS sequence"/>
</dbReference>
<dbReference type="Pfam" id="PF02417">
    <property type="entry name" value="Chromate_transp"/>
    <property type="match status" value="2"/>
</dbReference>
<keyword evidence="4 7" id="KW-0812">Transmembrane</keyword>
<keyword evidence="6 7" id="KW-0472">Membrane</keyword>
<protein>
    <submittedName>
        <fullName evidence="8">Chromate efflux transporter</fullName>
    </submittedName>
</protein>
<comment type="subcellular location">
    <subcellularLocation>
        <location evidence="1">Cell membrane</location>
        <topology evidence="1">Multi-pass membrane protein</topology>
    </subcellularLocation>
</comment>
<dbReference type="NCBIfam" id="TIGR00937">
    <property type="entry name" value="2A51"/>
    <property type="match status" value="1"/>
</dbReference>
<feature type="transmembrane region" description="Helical" evidence="7">
    <location>
        <begin position="365"/>
        <end position="383"/>
    </location>
</feature>
<dbReference type="PANTHER" id="PTHR33567:SF3">
    <property type="entry name" value="CHROMATE ION TRANSPORTER (EUROFUNG)"/>
    <property type="match status" value="1"/>
</dbReference>
<keyword evidence="9" id="KW-1185">Reference proteome</keyword>
<keyword evidence="3" id="KW-1003">Cell membrane</keyword>
<accession>A0ABW6IB07</accession>
<gene>
    <name evidence="8" type="primary">chrA</name>
    <name evidence="8" type="ORF">ACFVKH_03545</name>
</gene>
<proteinExistence type="inferred from homology"/>
<reference evidence="8 9" key="1">
    <citation type="submission" date="2024-10" db="EMBL/GenBank/DDBJ databases">
        <authorList>
            <person name="Ratan Roy A."/>
            <person name="Morales Sandoval P.H."/>
            <person name="De Los Santos Villalobos S."/>
            <person name="Chakraborty S."/>
            <person name="Mukherjee J."/>
        </authorList>
    </citation>
    <scope>NUCLEOTIDE SEQUENCE [LARGE SCALE GENOMIC DNA]</scope>
    <source>
        <strain evidence="8 9">S1</strain>
    </source>
</reference>
<evidence type="ECO:0000256" key="7">
    <source>
        <dbReference type="SAM" id="Phobius"/>
    </source>
</evidence>
<dbReference type="PIRSF" id="PIRSF004810">
    <property type="entry name" value="ChrA"/>
    <property type="match status" value="1"/>
</dbReference>
<sequence>MSKPFTEPETSTTFSQRLGELAKLFLKLGMLGFGGPQAHIAMENDEVVVRRHWLTPEQFAEGLAVCEMLPGPASTQMGIYIGYVRAGQIGAVVAGLCFIAPAFLIVVALSWAYFRFQRVPQLEAIFLGISPVVTAIILAFCWKLGKKAIRDWKRAAIAIAVFGVTLFTSLSVLIQFVLAGLVGLYWFRPSGRGQFQGWWLPPLPLLVANLPAETLTLGSFWGLERINDFFWPLTLFFLKVGSFIFGGGLVIIPLLEFEVVEQLHWLTRTEFINGVAIGQLSPGPVVLTAAFVGYKVAGVLGALTAAVAIFAPSFAFIMLAAPLLLRIRQNLWIRAFLQGVTPAVLGAIAAAAIPLAQAALDQPTGVASLAAGLIGLGAGVALIRYKVPTWQLVPLGAIAGWAVGTAL</sequence>
<organism evidence="8 9">
    <name type="scientific">Almyronema epifaneia S1</name>
    <dbReference type="NCBI Taxonomy" id="2991925"/>
    <lineage>
        <taxon>Bacteria</taxon>
        <taxon>Bacillati</taxon>
        <taxon>Cyanobacteriota</taxon>
        <taxon>Cyanophyceae</taxon>
        <taxon>Nodosilineales</taxon>
        <taxon>Nodosilineaceae</taxon>
        <taxon>Almyronema</taxon>
        <taxon>Almyronema epifaneia</taxon>
    </lineage>
</organism>
<evidence type="ECO:0000313" key="9">
    <source>
        <dbReference type="Proteomes" id="UP001600165"/>
    </source>
</evidence>
<feature type="transmembrane region" description="Helical" evidence="7">
    <location>
        <begin position="89"/>
        <end position="113"/>
    </location>
</feature>
<evidence type="ECO:0000256" key="1">
    <source>
        <dbReference type="ARBA" id="ARBA00004651"/>
    </source>
</evidence>
<keyword evidence="5 7" id="KW-1133">Transmembrane helix</keyword>
<feature type="transmembrane region" description="Helical" evidence="7">
    <location>
        <begin position="235"/>
        <end position="255"/>
    </location>
</feature>
<dbReference type="InterPro" id="IPR003370">
    <property type="entry name" value="Chromate_transpt"/>
</dbReference>
<evidence type="ECO:0000256" key="6">
    <source>
        <dbReference type="ARBA" id="ARBA00023136"/>
    </source>
</evidence>
<evidence type="ECO:0000256" key="4">
    <source>
        <dbReference type="ARBA" id="ARBA00022692"/>
    </source>
</evidence>
<dbReference type="PANTHER" id="PTHR33567">
    <property type="entry name" value="CHROMATE ION TRANSPORTER (EUROFUNG)"/>
    <property type="match status" value="1"/>
</dbReference>
<name>A0ABW6IB07_9CYAN</name>